<accession>A0A4Y2CUS4</accession>
<name>A0A4Y2CUS4_ARAVE</name>
<sequence length="89" mass="10103">MRSHRISLQPPQTVILERSTLLKSTYGKVSGKSRQEVVYSTSSGRNSRQIRMSLSGRTETMLVFPPFFVDGDRLPFLLVMRVEELVGCL</sequence>
<comment type="caution">
    <text evidence="1">The sequence shown here is derived from an EMBL/GenBank/DDBJ whole genome shotgun (WGS) entry which is preliminary data.</text>
</comment>
<evidence type="ECO:0000313" key="1">
    <source>
        <dbReference type="EMBL" id="GBM08123.1"/>
    </source>
</evidence>
<reference evidence="1 2" key="1">
    <citation type="journal article" date="2019" name="Sci. Rep.">
        <title>Orb-weaving spider Araneus ventricosus genome elucidates the spidroin gene catalogue.</title>
        <authorList>
            <person name="Kono N."/>
            <person name="Nakamura H."/>
            <person name="Ohtoshi R."/>
            <person name="Moran D.A.P."/>
            <person name="Shinohara A."/>
            <person name="Yoshida Y."/>
            <person name="Fujiwara M."/>
            <person name="Mori M."/>
            <person name="Tomita M."/>
            <person name="Arakawa K."/>
        </authorList>
    </citation>
    <scope>NUCLEOTIDE SEQUENCE [LARGE SCALE GENOMIC DNA]</scope>
</reference>
<organism evidence="1 2">
    <name type="scientific">Araneus ventricosus</name>
    <name type="common">Orbweaver spider</name>
    <name type="synonym">Epeira ventricosa</name>
    <dbReference type="NCBI Taxonomy" id="182803"/>
    <lineage>
        <taxon>Eukaryota</taxon>
        <taxon>Metazoa</taxon>
        <taxon>Ecdysozoa</taxon>
        <taxon>Arthropoda</taxon>
        <taxon>Chelicerata</taxon>
        <taxon>Arachnida</taxon>
        <taxon>Araneae</taxon>
        <taxon>Araneomorphae</taxon>
        <taxon>Entelegynae</taxon>
        <taxon>Araneoidea</taxon>
        <taxon>Araneidae</taxon>
        <taxon>Araneus</taxon>
    </lineage>
</organism>
<dbReference type="Proteomes" id="UP000499080">
    <property type="component" value="Unassembled WGS sequence"/>
</dbReference>
<dbReference type="EMBL" id="BGPR01000252">
    <property type="protein sequence ID" value="GBM08123.1"/>
    <property type="molecule type" value="Genomic_DNA"/>
</dbReference>
<keyword evidence="2" id="KW-1185">Reference proteome</keyword>
<protein>
    <submittedName>
        <fullName evidence="1">Uncharacterized protein</fullName>
    </submittedName>
</protein>
<dbReference type="AlphaFoldDB" id="A0A4Y2CUS4"/>
<gene>
    <name evidence="1" type="ORF">AVEN_214457_1</name>
</gene>
<evidence type="ECO:0000313" key="2">
    <source>
        <dbReference type="Proteomes" id="UP000499080"/>
    </source>
</evidence>
<proteinExistence type="predicted"/>